<keyword evidence="3" id="KW-1185">Reference proteome</keyword>
<proteinExistence type="predicted"/>
<comment type="caution">
    <text evidence="2">The sequence shown here is derived from an EMBL/GenBank/DDBJ whole genome shotgun (WGS) entry which is preliminary data.</text>
</comment>
<keyword evidence="1" id="KW-0812">Transmembrane</keyword>
<evidence type="ECO:0000313" key="3">
    <source>
        <dbReference type="Proteomes" id="UP000647172"/>
    </source>
</evidence>
<organism evidence="2 3">
    <name type="scientific">Actinoplanes nipponensis</name>
    <dbReference type="NCBI Taxonomy" id="135950"/>
    <lineage>
        <taxon>Bacteria</taxon>
        <taxon>Bacillati</taxon>
        <taxon>Actinomycetota</taxon>
        <taxon>Actinomycetes</taxon>
        <taxon>Micromonosporales</taxon>
        <taxon>Micromonosporaceae</taxon>
        <taxon>Actinoplanes</taxon>
    </lineage>
</organism>
<feature type="transmembrane region" description="Helical" evidence="1">
    <location>
        <begin position="96"/>
        <end position="118"/>
    </location>
</feature>
<protein>
    <submittedName>
        <fullName evidence="2">Uncharacterized protein</fullName>
    </submittedName>
</protein>
<dbReference type="AlphaFoldDB" id="A0A919JG07"/>
<gene>
    <name evidence="2" type="ORF">Ani05nite_36020</name>
</gene>
<reference evidence="2" key="1">
    <citation type="submission" date="2021-01" db="EMBL/GenBank/DDBJ databases">
        <title>Whole genome shotgun sequence of Actinoplanes nipponensis NBRC 14063.</title>
        <authorList>
            <person name="Komaki H."/>
            <person name="Tamura T."/>
        </authorList>
    </citation>
    <scope>NUCLEOTIDE SEQUENCE</scope>
    <source>
        <strain evidence="2">NBRC 14063</strain>
    </source>
</reference>
<evidence type="ECO:0000256" key="1">
    <source>
        <dbReference type="SAM" id="Phobius"/>
    </source>
</evidence>
<feature type="transmembrane region" description="Helical" evidence="1">
    <location>
        <begin position="21"/>
        <end position="45"/>
    </location>
</feature>
<dbReference type="EMBL" id="BOMQ01000044">
    <property type="protein sequence ID" value="GIE50068.1"/>
    <property type="molecule type" value="Genomic_DNA"/>
</dbReference>
<dbReference type="Proteomes" id="UP000647172">
    <property type="component" value="Unassembled WGS sequence"/>
</dbReference>
<keyword evidence="1" id="KW-0472">Membrane</keyword>
<evidence type="ECO:0000313" key="2">
    <source>
        <dbReference type="EMBL" id="GIE50068.1"/>
    </source>
</evidence>
<keyword evidence="1" id="KW-1133">Transmembrane helix</keyword>
<name>A0A919JG07_9ACTN</name>
<sequence>MLPAVISERQQLSIGAPPAQKALGAVFGVLFAAAGAAFTLLPFVVDGWLQHAFGADESCPTSAEVSGIPPELLPPSVRECIADGSWFAGADGFGPWRLIGLLGIPFMLVGLYLAAGALRTAAWLEGSRATVRTALRTRTVDLATATVTPGATTYRRNRGTAGETTVQAPALIAADATGTRITIPLHAMGLAQLPGPQLRALAEALGGNPDQDARSMAVQLRTMADHPLGLTNR</sequence>
<accession>A0A919JG07</accession>